<proteinExistence type="predicted"/>
<gene>
    <name evidence="1" type="ORF">BDN72DRAFT_830846</name>
</gene>
<evidence type="ECO:0000313" key="1">
    <source>
        <dbReference type="EMBL" id="TFK76292.1"/>
    </source>
</evidence>
<name>A0ACD3BFC7_9AGAR</name>
<dbReference type="Proteomes" id="UP000308600">
    <property type="component" value="Unassembled WGS sequence"/>
</dbReference>
<protein>
    <submittedName>
        <fullName evidence="1">Uncharacterized protein</fullName>
    </submittedName>
</protein>
<keyword evidence="2" id="KW-1185">Reference proteome</keyword>
<sequence length="869" mass="96186">MKASLSPSKGKAKEESQWQTGWWDFQPLCEFPAKPLEWSTSCVVFTAHATQPLLTGRHLASSKIFAIAPPPNIINPPGAYAPPSVIAVSPTDEWLFAYFSRRDGSGGAGCLWQKNYRVDTWIVRQCWQLAPGAGTIRATWLCDRREWTYSQRGLHRLPYRGPLTPISDPTLLLVMENRQIAVLYLRHYEPAFKLMRMSLDHPATVEEGQSQVSTDAPNSSDGVRRCFKAAVALAYNEHSMLIATRSHRLPSGIAPTTPPFDPMNLGLQIEAPSGDLMNHEWELWEEDSFFEVSEVQLLFNGRTMSLKVTPMGSVQFEGKLSTFEFVCPPQALGKWSEPGKMFLAAGRLDFRDYSSPPGSELSIIPFTKLSSQVPAGQPHWVPRREVSRSYTGEVLAFIGPCPQYDDSIFAVFLQSHGSLPRPVPKSKQASIGSIKVLNIADLTENTTAGRVPVLCHVDKVGRDLPLQGIISPNHTLLYTMSLSMKPPQSTVHVLQNSKNVFKGNGPSLPVLSLALASSLRSKKTSSDITRTISGLKTLAEVTEVLYHAFAALDSSHDGLSVILTWEMIGVVVDVYRAREQQTTDPETKKYLREAWQVAHDICSLVVINMAFEDCSEETGYDLDAVWQLISLSHWVLDFLEKLMKHCVVCSIPGQADKGSEGQQAPAIPLDSPLLLPLVHPFVLMLLSGCTIHVKKFRNYLASLDPAREMAKTARKALLDIVDSSGVRLEPLEPLLKESLTEVMGHSITDARASLAGCRPTQSMHPRLQAIIQKLTQSTVIDKPTLFLKPSDLLDGMINLSISTTAKKDQKDVVSKGKLPDTPLFLCLRCGGRSNPATWADHVPSLKWKLWGRAWTFRCICNGAWGPPRA</sequence>
<dbReference type="EMBL" id="ML208260">
    <property type="protein sequence ID" value="TFK76292.1"/>
    <property type="molecule type" value="Genomic_DNA"/>
</dbReference>
<reference evidence="1 2" key="1">
    <citation type="journal article" date="2019" name="Nat. Ecol. Evol.">
        <title>Megaphylogeny resolves global patterns of mushroom evolution.</title>
        <authorList>
            <person name="Varga T."/>
            <person name="Krizsan K."/>
            <person name="Foldi C."/>
            <person name="Dima B."/>
            <person name="Sanchez-Garcia M."/>
            <person name="Sanchez-Ramirez S."/>
            <person name="Szollosi G.J."/>
            <person name="Szarkandi J.G."/>
            <person name="Papp V."/>
            <person name="Albert L."/>
            <person name="Andreopoulos W."/>
            <person name="Angelini C."/>
            <person name="Antonin V."/>
            <person name="Barry K.W."/>
            <person name="Bougher N.L."/>
            <person name="Buchanan P."/>
            <person name="Buyck B."/>
            <person name="Bense V."/>
            <person name="Catcheside P."/>
            <person name="Chovatia M."/>
            <person name="Cooper J."/>
            <person name="Damon W."/>
            <person name="Desjardin D."/>
            <person name="Finy P."/>
            <person name="Geml J."/>
            <person name="Haridas S."/>
            <person name="Hughes K."/>
            <person name="Justo A."/>
            <person name="Karasinski D."/>
            <person name="Kautmanova I."/>
            <person name="Kiss B."/>
            <person name="Kocsube S."/>
            <person name="Kotiranta H."/>
            <person name="LaButti K.M."/>
            <person name="Lechner B.E."/>
            <person name="Liimatainen K."/>
            <person name="Lipzen A."/>
            <person name="Lukacs Z."/>
            <person name="Mihaltcheva S."/>
            <person name="Morgado L.N."/>
            <person name="Niskanen T."/>
            <person name="Noordeloos M.E."/>
            <person name="Ohm R.A."/>
            <person name="Ortiz-Santana B."/>
            <person name="Ovrebo C."/>
            <person name="Racz N."/>
            <person name="Riley R."/>
            <person name="Savchenko A."/>
            <person name="Shiryaev A."/>
            <person name="Soop K."/>
            <person name="Spirin V."/>
            <person name="Szebenyi C."/>
            <person name="Tomsovsky M."/>
            <person name="Tulloss R.E."/>
            <person name="Uehling J."/>
            <person name="Grigoriev I.V."/>
            <person name="Vagvolgyi C."/>
            <person name="Papp T."/>
            <person name="Martin F.M."/>
            <person name="Miettinen O."/>
            <person name="Hibbett D.S."/>
            <person name="Nagy L.G."/>
        </authorList>
    </citation>
    <scope>NUCLEOTIDE SEQUENCE [LARGE SCALE GENOMIC DNA]</scope>
    <source>
        <strain evidence="1 2">NL-1719</strain>
    </source>
</reference>
<accession>A0ACD3BFC7</accession>
<evidence type="ECO:0000313" key="2">
    <source>
        <dbReference type="Proteomes" id="UP000308600"/>
    </source>
</evidence>
<organism evidence="1 2">
    <name type="scientific">Pluteus cervinus</name>
    <dbReference type="NCBI Taxonomy" id="181527"/>
    <lineage>
        <taxon>Eukaryota</taxon>
        <taxon>Fungi</taxon>
        <taxon>Dikarya</taxon>
        <taxon>Basidiomycota</taxon>
        <taxon>Agaricomycotina</taxon>
        <taxon>Agaricomycetes</taxon>
        <taxon>Agaricomycetidae</taxon>
        <taxon>Agaricales</taxon>
        <taxon>Pluteineae</taxon>
        <taxon>Pluteaceae</taxon>
        <taxon>Pluteus</taxon>
    </lineage>
</organism>